<dbReference type="InterPro" id="IPR013087">
    <property type="entry name" value="Znf_C2H2_type"/>
</dbReference>
<dbReference type="GO" id="GO:0000118">
    <property type="term" value="C:histone deacetylase complex"/>
    <property type="evidence" value="ECO:0007669"/>
    <property type="project" value="TreeGrafter"/>
</dbReference>
<keyword evidence="6" id="KW-0805">Transcription regulation</keyword>
<dbReference type="GO" id="GO:0006357">
    <property type="term" value="P:regulation of transcription by RNA polymerase II"/>
    <property type="evidence" value="ECO:0007669"/>
    <property type="project" value="TreeGrafter"/>
</dbReference>
<proteinExistence type="predicted"/>
<feature type="domain" description="C2H2-type" evidence="12">
    <location>
        <begin position="343"/>
        <end position="367"/>
    </location>
</feature>
<feature type="compositionally biased region" description="Basic residues" evidence="11">
    <location>
        <begin position="1844"/>
        <end position="1853"/>
    </location>
</feature>
<dbReference type="GO" id="GO:0003714">
    <property type="term" value="F:transcription corepressor activity"/>
    <property type="evidence" value="ECO:0007669"/>
    <property type="project" value="TreeGrafter"/>
</dbReference>
<feature type="compositionally biased region" description="Polar residues" evidence="11">
    <location>
        <begin position="582"/>
        <end position="591"/>
    </location>
</feature>
<dbReference type="PROSITE" id="PS51293">
    <property type="entry name" value="SANT"/>
    <property type="match status" value="1"/>
</dbReference>
<feature type="region of interest" description="Disordered" evidence="11">
    <location>
        <begin position="220"/>
        <end position="285"/>
    </location>
</feature>
<evidence type="ECO:0000259" key="13">
    <source>
        <dbReference type="PROSITE" id="PS51156"/>
    </source>
</evidence>
<feature type="compositionally biased region" description="Polar residues" evidence="11">
    <location>
        <begin position="780"/>
        <end position="793"/>
    </location>
</feature>
<feature type="coiled-coil region" evidence="10">
    <location>
        <begin position="825"/>
        <end position="861"/>
    </location>
</feature>
<feature type="domain" description="ELM2" evidence="13">
    <location>
        <begin position="1470"/>
        <end position="1560"/>
    </location>
</feature>
<feature type="compositionally biased region" description="Basic and acidic residues" evidence="11">
    <location>
        <begin position="1284"/>
        <end position="1313"/>
    </location>
</feature>
<evidence type="ECO:0000256" key="6">
    <source>
        <dbReference type="ARBA" id="ARBA00023015"/>
    </source>
</evidence>
<feature type="compositionally biased region" description="Basic and acidic residues" evidence="11">
    <location>
        <begin position="709"/>
        <end position="718"/>
    </location>
</feature>
<keyword evidence="5" id="KW-0862">Zinc</keyword>
<dbReference type="PROSITE" id="PS00028">
    <property type="entry name" value="ZINC_FINGER_C2H2_1"/>
    <property type="match status" value="5"/>
</dbReference>
<evidence type="ECO:0000256" key="9">
    <source>
        <dbReference type="PROSITE-ProRule" id="PRU00042"/>
    </source>
</evidence>
<protein>
    <submittedName>
        <fullName evidence="15">Uncharacterized protein</fullName>
    </submittedName>
</protein>
<evidence type="ECO:0000313" key="15">
    <source>
        <dbReference type="EMBL" id="KAK7103245.1"/>
    </source>
</evidence>
<feature type="region of interest" description="Disordered" evidence="11">
    <location>
        <begin position="703"/>
        <end position="795"/>
    </location>
</feature>
<dbReference type="Pfam" id="PF00096">
    <property type="entry name" value="zf-C2H2"/>
    <property type="match status" value="1"/>
</dbReference>
<feature type="region of interest" description="Disordered" evidence="11">
    <location>
        <begin position="1440"/>
        <end position="1489"/>
    </location>
</feature>
<feature type="domain" description="C2H2-type" evidence="12">
    <location>
        <begin position="287"/>
        <end position="314"/>
    </location>
</feature>
<dbReference type="SMART" id="SM00355">
    <property type="entry name" value="ZnF_C2H2"/>
    <property type="match status" value="6"/>
</dbReference>
<keyword evidence="2" id="KW-0479">Metal-binding</keyword>
<dbReference type="SMART" id="SM01189">
    <property type="entry name" value="ELM2"/>
    <property type="match status" value="1"/>
</dbReference>
<dbReference type="PANTHER" id="PTHR16089:SF40">
    <property type="entry name" value="SUPPRESSOR OF ACTIVATED EGL-4 PROTEIN 1"/>
    <property type="match status" value="1"/>
</dbReference>
<evidence type="ECO:0000256" key="8">
    <source>
        <dbReference type="ARBA" id="ARBA00023242"/>
    </source>
</evidence>
<dbReference type="SUPFAM" id="SSF46689">
    <property type="entry name" value="Homeodomain-like"/>
    <property type="match status" value="1"/>
</dbReference>
<feature type="region of interest" description="Disordered" evidence="11">
    <location>
        <begin position="615"/>
        <end position="657"/>
    </location>
</feature>
<feature type="domain" description="C2H2-type" evidence="12">
    <location>
        <begin position="315"/>
        <end position="342"/>
    </location>
</feature>
<evidence type="ECO:0000256" key="1">
    <source>
        <dbReference type="ARBA" id="ARBA00004123"/>
    </source>
</evidence>
<dbReference type="PROSITE" id="PS50157">
    <property type="entry name" value="ZINC_FINGER_C2H2_2"/>
    <property type="match status" value="5"/>
</dbReference>
<feature type="region of interest" description="Disordered" evidence="11">
    <location>
        <begin position="1789"/>
        <end position="1824"/>
    </location>
</feature>
<dbReference type="InterPro" id="IPR001005">
    <property type="entry name" value="SANT/Myb"/>
</dbReference>
<dbReference type="Pfam" id="PF01448">
    <property type="entry name" value="ELM2"/>
    <property type="match status" value="1"/>
</dbReference>
<dbReference type="SUPFAM" id="SSF57667">
    <property type="entry name" value="beta-beta-alpha zinc fingers"/>
    <property type="match status" value="3"/>
</dbReference>
<feature type="compositionally biased region" description="Basic and acidic residues" evidence="11">
    <location>
        <begin position="1217"/>
        <end position="1233"/>
    </location>
</feature>
<evidence type="ECO:0000259" key="12">
    <source>
        <dbReference type="PROSITE" id="PS50157"/>
    </source>
</evidence>
<feature type="domain" description="SANT" evidence="14">
    <location>
        <begin position="1575"/>
        <end position="1626"/>
    </location>
</feature>
<dbReference type="PANTHER" id="PTHR16089">
    <property type="entry name" value="REST COREPRESSOR COREST PROTEIN-RELATED"/>
    <property type="match status" value="1"/>
</dbReference>
<feature type="compositionally biased region" description="Low complexity" evidence="11">
    <location>
        <begin position="431"/>
        <end position="447"/>
    </location>
</feature>
<keyword evidence="3" id="KW-0677">Repeat</keyword>
<evidence type="ECO:0000256" key="4">
    <source>
        <dbReference type="ARBA" id="ARBA00022771"/>
    </source>
</evidence>
<dbReference type="SMART" id="SM00717">
    <property type="entry name" value="SANT"/>
    <property type="match status" value="1"/>
</dbReference>
<comment type="caution">
    <text evidence="15">The sequence shown here is derived from an EMBL/GenBank/DDBJ whole genome shotgun (WGS) entry which is preliminary data.</text>
</comment>
<evidence type="ECO:0000256" key="11">
    <source>
        <dbReference type="SAM" id="MobiDB-lite"/>
    </source>
</evidence>
<feature type="compositionally biased region" description="Basic and acidic residues" evidence="11">
    <location>
        <begin position="667"/>
        <end position="680"/>
    </location>
</feature>
<keyword evidence="16" id="KW-1185">Reference proteome</keyword>
<dbReference type="FunFam" id="3.30.160.60:FF:000744">
    <property type="entry name" value="zinc finger E-box-binding homeobox 1"/>
    <property type="match status" value="1"/>
</dbReference>
<keyword evidence="8" id="KW-0539">Nucleus</keyword>
<keyword evidence="4 9" id="KW-0863">Zinc-finger</keyword>
<evidence type="ECO:0000259" key="14">
    <source>
        <dbReference type="PROSITE" id="PS51293"/>
    </source>
</evidence>
<feature type="compositionally biased region" description="Pro residues" evidence="11">
    <location>
        <begin position="1708"/>
        <end position="1717"/>
    </location>
</feature>
<reference evidence="15 16" key="1">
    <citation type="submission" date="2024-02" db="EMBL/GenBank/DDBJ databases">
        <title>Chromosome-scale genome assembly of the rough periwinkle Littorina saxatilis.</title>
        <authorList>
            <person name="De Jode A."/>
            <person name="Faria R."/>
            <person name="Formenti G."/>
            <person name="Sims Y."/>
            <person name="Smith T.P."/>
            <person name="Tracey A."/>
            <person name="Wood J.M.D."/>
            <person name="Zagrodzka Z.B."/>
            <person name="Johannesson K."/>
            <person name="Butlin R.K."/>
            <person name="Leder E.H."/>
        </authorList>
    </citation>
    <scope>NUCLEOTIDE SEQUENCE [LARGE SCALE GENOMIC DNA]</scope>
    <source>
        <strain evidence="15">Snail1</strain>
        <tissue evidence="15">Muscle</tissue>
    </source>
</reference>
<dbReference type="Pfam" id="PF13912">
    <property type="entry name" value="zf-C2H2_6"/>
    <property type="match status" value="3"/>
</dbReference>
<feature type="region of interest" description="Disordered" evidence="11">
    <location>
        <begin position="664"/>
        <end position="683"/>
    </location>
</feature>
<evidence type="ECO:0000313" key="16">
    <source>
        <dbReference type="Proteomes" id="UP001374579"/>
    </source>
</evidence>
<feature type="domain" description="C2H2-type" evidence="12">
    <location>
        <begin position="683"/>
        <end position="710"/>
    </location>
</feature>
<feature type="compositionally biased region" description="Low complexity" evidence="11">
    <location>
        <begin position="247"/>
        <end position="284"/>
    </location>
</feature>
<dbReference type="InterPro" id="IPR051066">
    <property type="entry name" value="Trans_reg/Corepressor"/>
</dbReference>
<feature type="region of interest" description="Disordered" evidence="11">
    <location>
        <begin position="1844"/>
        <end position="1881"/>
    </location>
</feature>
<keyword evidence="10" id="KW-0175">Coiled coil</keyword>
<feature type="compositionally biased region" description="Basic and acidic residues" evidence="11">
    <location>
        <begin position="232"/>
        <end position="246"/>
    </location>
</feature>
<comment type="subcellular location">
    <subcellularLocation>
        <location evidence="1">Nucleus</location>
    </subcellularLocation>
</comment>
<keyword evidence="7" id="KW-0804">Transcription</keyword>
<dbReference type="InterPro" id="IPR009057">
    <property type="entry name" value="Homeodomain-like_sf"/>
</dbReference>
<evidence type="ECO:0000256" key="10">
    <source>
        <dbReference type="SAM" id="Coils"/>
    </source>
</evidence>
<sequence length="1881" mass="200927">MDGAHTLMDSSEPVISGIDNIAFLTSLAASGVSVVPASAGESTLTFNLTSLPLTLGSLTSMAKDQRDLAVSGPDLTLAAQNALETLVRITDGSFHVQAADALKADTLTKPPFDDKGLSVSPLNILNSSTYTDTGQSSPGLQFRSAGNGGDTMLSAINYTDNEMLTDSAFDINNSAPPGLGQLDDNLFSGLGNPASGQGSNAFDLFDSSVNDPLSPFGDAGISIDAPSLPAMDSDRTSDVTIDEAKPSNKSSSGSKKTQQQQQLQPQQQTTPPPSSQSGMGSPGKVSVQCPICGKQFNNVSALAKHRLTHSDERKYLCTVCNKGFKRQDHLNGHQMTHLDKKPFGCPLENCDKGYCDARSLRRHLEAHHHLTTDVAQTHVLASMAASGITPPAQRNGKGKSAEAAALAAAAKVAQAAGSSLEGGVSQRIINSPPYSASPTPSPGSGSSQNQFFHFEVQSNKAATTGGSVSVKLDTDLGELGLKKLQEAALQQNNVLQTAAAATGEPGQQAQFQLQFQLQQGPADLLAVVQAQQLQLLQQQQLLQAQQQQQQHNAVQAVEVKGANSNTKKAKAAKPKEAKLKAQESSPQSNEIGSMDGGISLQSDAAWQEKAQVYNFVGTPGSGEPSPTSLSGELSPGLVPQMSPSPSPGAATPTSPLHNPRLAWAAAHSDKKKDKDSDKGEGPVQCSVCERRFKTLPALNGHMRLHGGYLKKDREDGKRSGSKKSTTSSSSSSTSSSPSTPTDMGPPPPPPRPAHPPIPSQHSPLPPPSPQPQPPSPSIQVVSASTTPLASPQQAAPVGELPAGFQTLYLTDPHTLQQVGINQLSAEVLQQQQQFLQRQLELQQQMAAQLKEEQDIRSLEEQLKQNIHEQQLNSLTPTPTNTPTTPQPQATAVTLSQVNETLADVTRALSPLRAPSPRTQQAEQIQRLVEGFQQVEELHRQQQQQQGTVQLPQLTAQQIEQIQQQHSQLGLPPLQPAQLQQLVQEQLQQQQLIQQQQQAQSLAGLQLGQGHLLLQTQPVNGALAQCSMVSLNTALGTPSILNSVSPMTPGLPGGVLSNGQQLQLGAGTVVSVPASTVSAALTSALQQIPNQLLSQATSSMTTLPMVSTAHQHLTMESLDLHDPSMSHLMGHMGVFGEAVGSDLLQLSNSQLGGEAMPGGGLLVQHEDKLPDFHSFHSISSDNASLTSTHPYSIKQDVMLSSASSGLDEALQAAPVKSSHSEIKRRLSADMENSRRPQSISSLTITSLLNKGPAAFTGNFSKKLGESGLGTTNPPSATGRVRMRSKSGDVHKLMRSKSVDHSLMRQRSNTEESIYRHRKRSGDETYIGRSKSHGDDYLSQSDGAGVFRNPSSLPSPFKIKRKHRPSPLFIPPALSSFQSRLRSPRVWDGGEGKGRGHTPPPYTPPPMLSPIRSGSGLFWSMQGARPLTPQSAPVSARLSLSRRGSMGGDALMDSSAKEGDEESPPPETDIKPHVNIGSPYQADLPPLNPNRKDAQLDISKADLMWDLSVMGVNTDEDVQNYQDFACCAAVKGNGSNVEYALHLLHLAKGDVQTAMLMLMGDPPVLPPGHGLLTYKYQESESWSLSEIQAFHDGLNEFDKDFYQVSRKIDSKSVKECIQFYYLWKKVCPDDYKRLRTLRRKRNQNTLYNLRSQGPDGSGGEGNANQGQDEYSYDGSDSEPEDQMAPNGMMVSEHIDLSMDADMSSVTSSPAAPPSLPPSLPLGQALNPLTAVMQGSLVPPTPPQVLQPAPLPVMTSVAAGLTAMPKCPTPPEPAPTFPCEYPGCRAVLTSKQNQTRHMRKHKEDGGHPAPSRPKPRPSTPSRSPVYDQNGEEIFPCKLCDRVFSKVKSRSAHMKSHKVADPDKKAAQVSVSVPSAAVPSPLSDL</sequence>
<evidence type="ECO:0000256" key="2">
    <source>
        <dbReference type="ARBA" id="ARBA00022723"/>
    </source>
</evidence>
<dbReference type="Gene3D" id="1.10.10.60">
    <property type="entry name" value="Homeodomain-like"/>
    <property type="match status" value="1"/>
</dbReference>
<feature type="compositionally biased region" description="Low complexity" evidence="11">
    <location>
        <begin position="1863"/>
        <end position="1881"/>
    </location>
</feature>
<feature type="region of interest" description="Disordered" evidence="11">
    <location>
        <begin position="1641"/>
        <end position="1683"/>
    </location>
</feature>
<evidence type="ECO:0000256" key="5">
    <source>
        <dbReference type="ARBA" id="ARBA00022833"/>
    </source>
</evidence>
<name>A0AAN9BC62_9CAEN</name>
<dbReference type="GO" id="GO:0005667">
    <property type="term" value="C:transcription regulator complex"/>
    <property type="evidence" value="ECO:0007669"/>
    <property type="project" value="TreeGrafter"/>
</dbReference>
<organism evidence="15 16">
    <name type="scientific">Littorina saxatilis</name>
    <dbReference type="NCBI Taxonomy" id="31220"/>
    <lineage>
        <taxon>Eukaryota</taxon>
        <taxon>Metazoa</taxon>
        <taxon>Spiralia</taxon>
        <taxon>Lophotrochozoa</taxon>
        <taxon>Mollusca</taxon>
        <taxon>Gastropoda</taxon>
        <taxon>Caenogastropoda</taxon>
        <taxon>Littorinimorpha</taxon>
        <taxon>Littorinoidea</taxon>
        <taxon>Littorinidae</taxon>
        <taxon>Littorina</taxon>
    </lineage>
</organism>
<gene>
    <name evidence="15" type="ORF">V1264_018185</name>
</gene>
<evidence type="ECO:0000256" key="3">
    <source>
        <dbReference type="ARBA" id="ARBA00022737"/>
    </source>
</evidence>
<feature type="region of interest" description="Disordered" evidence="11">
    <location>
        <begin position="1382"/>
        <end position="1403"/>
    </location>
</feature>
<dbReference type="InterPro" id="IPR017884">
    <property type="entry name" value="SANT_dom"/>
</dbReference>
<feature type="compositionally biased region" description="Low complexity" evidence="11">
    <location>
        <begin position="724"/>
        <end position="742"/>
    </location>
</feature>
<dbReference type="InterPro" id="IPR036236">
    <property type="entry name" value="Znf_C2H2_sf"/>
</dbReference>
<feature type="compositionally biased region" description="Pro residues" evidence="11">
    <location>
        <begin position="743"/>
        <end position="776"/>
    </location>
</feature>
<feature type="region of interest" description="Disordered" evidence="11">
    <location>
        <begin position="429"/>
        <end position="449"/>
    </location>
</feature>
<dbReference type="PROSITE" id="PS51156">
    <property type="entry name" value="ELM2"/>
    <property type="match status" value="1"/>
</dbReference>
<dbReference type="InterPro" id="IPR000949">
    <property type="entry name" value="ELM2_dom"/>
</dbReference>
<dbReference type="GO" id="GO:0008270">
    <property type="term" value="F:zinc ion binding"/>
    <property type="evidence" value="ECO:0007669"/>
    <property type="project" value="UniProtKB-KW"/>
</dbReference>
<evidence type="ECO:0000256" key="7">
    <source>
        <dbReference type="ARBA" id="ARBA00023163"/>
    </source>
</evidence>
<feature type="region of interest" description="Disordered" evidence="11">
    <location>
        <begin position="1209"/>
        <end position="1236"/>
    </location>
</feature>
<feature type="region of interest" description="Disordered" evidence="11">
    <location>
        <begin position="1258"/>
        <end position="1356"/>
    </location>
</feature>
<dbReference type="Proteomes" id="UP001374579">
    <property type="component" value="Unassembled WGS sequence"/>
</dbReference>
<feature type="region of interest" description="Disordered" evidence="11">
    <location>
        <begin position="1699"/>
        <end position="1720"/>
    </location>
</feature>
<accession>A0AAN9BC62</accession>
<feature type="region of interest" description="Disordered" evidence="11">
    <location>
        <begin position="560"/>
        <end position="597"/>
    </location>
</feature>
<dbReference type="Gene3D" id="3.30.160.60">
    <property type="entry name" value="Classic Zinc Finger"/>
    <property type="match status" value="5"/>
</dbReference>
<dbReference type="EMBL" id="JBAMIC010000008">
    <property type="protein sequence ID" value="KAK7103245.1"/>
    <property type="molecule type" value="Genomic_DNA"/>
</dbReference>
<feature type="domain" description="C2H2-type" evidence="12">
    <location>
        <begin position="1831"/>
        <end position="1858"/>
    </location>
</feature>